<evidence type="ECO:0000259" key="6">
    <source>
        <dbReference type="Pfam" id="PF03936"/>
    </source>
</evidence>
<dbReference type="SFLD" id="SFLDG01019">
    <property type="entry name" value="Terpene_Cyclase_Like_1_C_Termi"/>
    <property type="match status" value="1"/>
</dbReference>
<dbReference type="InterPro" id="IPR036965">
    <property type="entry name" value="Terpene_synth_N_sf"/>
</dbReference>
<dbReference type="PANTHER" id="PTHR31739:SF3">
    <property type="entry name" value="ENT-KAUR-16-ENE SYNTHASE, CHLOROPLASTIC"/>
    <property type="match status" value="1"/>
</dbReference>
<dbReference type="Gene3D" id="1.50.10.130">
    <property type="entry name" value="Terpene synthase, N-terminal domain"/>
    <property type="match status" value="1"/>
</dbReference>
<dbReference type="InterPro" id="IPR008949">
    <property type="entry name" value="Isoprenoid_synthase_dom_sf"/>
</dbReference>
<evidence type="ECO:0000256" key="2">
    <source>
        <dbReference type="ARBA" id="ARBA00022723"/>
    </source>
</evidence>
<feature type="non-terminal residue" evidence="7">
    <location>
        <position position="1"/>
    </location>
</feature>
<protein>
    <submittedName>
        <fullName evidence="7">Terpene synthase</fullName>
    </submittedName>
</protein>
<evidence type="ECO:0000313" key="7">
    <source>
        <dbReference type="EMBL" id="KAF5185521.1"/>
    </source>
</evidence>
<keyword evidence="8" id="KW-1185">Reference proteome</keyword>
<dbReference type="SFLD" id="SFLDS00005">
    <property type="entry name" value="Isoprenoid_Synthase_Type_I"/>
    <property type="match status" value="1"/>
</dbReference>
<keyword evidence="3" id="KW-0460">Magnesium</keyword>
<dbReference type="Pfam" id="PF03936">
    <property type="entry name" value="Terpene_synth_C"/>
    <property type="match status" value="1"/>
</dbReference>
<dbReference type="InterPro" id="IPR001906">
    <property type="entry name" value="Terpene_synth_N"/>
</dbReference>
<dbReference type="AlphaFoldDB" id="A0A7J6VL89"/>
<dbReference type="InterPro" id="IPR050148">
    <property type="entry name" value="Terpene_synthase-like"/>
</dbReference>
<keyword evidence="2" id="KW-0479">Metal-binding</keyword>
<sequence>CWLMKDEQIFLDIATCAMAFRILRMHGYDVSSGVLAQYSDREGFASNTLAGYLKDTGAVLELYRASHFVLPDELFQPDLKSWSGEFLKEEQSKGSMHADRLFEYISKEVNVALKYPYYATLQRLENRRNIEHNDTDNFRILKTAYRPINLDKKDIIEFAVEDFNLCQSIHQKELDQLEWWVKENRLDKLSFARQKQVFCYFSAAATIFPPELSDARLSWAKNSTLTIVIDDFYDGEGSKEELLNLIELLERWDGVSATDCCSETVEILFYALRNTINELGEKAIKWQKRDVTRHIVEIWLMLMKAFMKEAEWQLNRMVPTINEYNANAYISIAVGAIVLPSLYFVGPLLSDEVVRTREYHNLFRLMSTCGRNLNDIQGFEREYDQGNCNGVCVLMKHDPDVSTLEEAARKMRAIADSSTKEVMKLVLQTTGSVVPRACKDLFLNTCRIFNLFYANTDGLTSAEEMMGHVMDVLYVPVTIPDECRSD</sequence>
<dbReference type="OrthoDB" id="2343925at2759"/>
<gene>
    <name evidence="7" type="ORF">FRX31_024892</name>
</gene>
<reference evidence="7 8" key="1">
    <citation type="submission" date="2020-06" db="EMBL/GenBank/DDBJ databases">
        <title>Transcriptomic and genomic resources for Thalictrum thalictroides and T. hernandezii: Facilitating candidate gene discovery in an emerging model plant lineage.</title>
        <authorList>
            <person name="Arias T."/>
            <person name="Riano-Pachon D.M."/>
            <person name="Di Stilio V.S."/>
        </authorList>
    </citation>
    <scope>NUCLEOTIDE SEQUENCE [LARGE SCALE GENOMIC DNA]</scope>
    <source>
        <strain evidence="8">cv. WT478/WT964</strain>
        <tissue evidence="7">Leaves</tissue>
    </source>
</reference>
<dbReference type="Pfam" id="PF01397">
    <property type="entry name" value="Terpene_synth"/>
    <property type="match status" value="1"/>
</dbReference>
<dbReference type="InterPro" id="IPR034741">
    <property type="entry name" value="Terpene_cyclase-like_1_C"/>
</dbReference>
<name>A0A7J6VL89_THATH</name>
<feature type="domain" description="Terpene synthase metal-binding" evidence="6">
    <location>
        <begin position="182"/>
        <end position="421"/>
    </location>
</feature>
<evidence type="ECO:0000256" key="3">
    <source>
        <dbReference type="ARBA" id="ARBA00022842"/>
    </source>
</evidence>
<evidence type="ECO:0000259" key="5">
    <source>
        <dbReference type="Pfam" id="PF01397"/>
    </source>
</evidence>
<dbReference type="FunFam" id="1.10.600.10:FF:000005">
    <property type="entry name" value="Ent-kaur-16-ene synthase, chloroplastic"/>
    <property type="match status" value="1"/>
</dbReference>
<comment type="cofactor">
    <cofactor evidence="1">
        <name>Mg(2+)</name>
        <dbReference type="ChEBI" id="CHEBI:18420"/>
    </cofactor>
</comment>
<accession>A0A7J6VL89</accession>
<dbReference type="SUPFAM" id="SSF48576">
    <property type="entry name" value="Terpenoid synthases"/>
    <property type="match status" value="1"/>
</dbReference>
<keyword evidence="4" id="KW-0456">Lyase</keyword>
<feature type="domain" description="Terpene synthase N-terminal" evidence="5">
    <location>
        <begin position="8"/>
        <end position="113"/>
    </location>
</feature>
<dbReference type="InterPro" id="IPR008930">
    <property type="entry name" value="Terpenoid_cyclase/PrenylTrfase"/>
</dbReference>
<dbReference type="GO" id="GO:0010333">
    <property type="term" value="F:terpene synthase activity"/>
    <property type="evidence" value="ECO:0007669"/>
    <property type="project" value="InterPro"/>
</dbReference>
<dbReference type="CDD" id="cd00684">
    <property type="entry name" value="Terpene_cyclase_plant_C1"/>
    <property type="match status" value="1"/>
</dbReference>
<dbReference type="PANTHER" id="PTHR31739">
    <property type="entry name" value="ENT-COPALYL DIPHOSPHATE SYNTHASE, CHLOROPLASTIC"/>
    <property type="match status" value="1"/>
</dbReference>
<dbReference type="GO" id="GO:0016102">
    <property type="term" value="P:diterpenoid biosynthetic process"/>
    <property type="evidence" value="ECO:0007669"/>
    <property type="project" value="InterPro"/>
</dbReference>
<dbReference type="Proteomes" id="UP000554482">
    <property type="component" value="Unassembled WGS sequence"/>
</dbReference>
<evidence type="ECO:0000313" key="8">
    <source>
        <dbReference type="Proteomes" id="UP000554482"/>
    </source>
</evidence>
<evidence type="ECO:0000256" key="4">
    <source>
        <dbReference type="ARBA" id="ARBA00023239"/>
    </source>
</evidence>
<proteinExistence type="predicted"/>
<dbReference type="Gene3D" id="1.10.600.10">
    <property type="entry name" value="Farnesyl Diphosphate Synthase"/>
    <property type="match status" value="1"/>
</dbReference>
<evidence type="ECO:0000256" key="1">
    <source>
        <dbReference type="ARBA" id="ARBA00001946"/>
    </source>
</evidence>
<comment type="caution">
    <text evidence="7">The sequence shown here is derived from an EMBL/GenBank/DDBJ whole genome shotgun (WGS) entry which is preliminary data.</text>
</comment>
<dbReference type="GO" id="GO:0000287">
    <property type="term" value="F:magnesium ion binding"/>
    <property type="evidence" value="ECO:0007669"/>
    <property type="project" value="InterPro"/>
</dbReference>
<dbReference type="InterPro" id="IPR005630">
    <property type="entry name" value="Terpene_synthase_metal-bd"/>
</dbReference>
<organism evidence="7 8">
    <name type="scientific">Thalictrum thalictroides</name>
    <name type="common">Rue-anemone</name>
    <name type="synonym">Anemone thalictroides</name>
    <dbReference type="NCBI Taxonomy" id="46969"/>
    <lineage>
        <taxon>Eukaryota</taxon>
        <taxon>Viridiplantae</taxon>
        <taxon>Streptophyta</taxon>
        <taxon>Embryophyta</taxon>
        <taxon>Tracheophyta</taxon>
        <taxon>Spermatophyta</taxon>
        <taxon>Magnoliopsida</taxon>
        <taxon>Ranunculales</taxon>
        <taxon>Ranunculaceae</taxon>
        <taxon>Thalictroideae</taxon>
        <taxon>Thalictrum</taxon>
    </lineage>
</organism>
<dbReference type="SUPFAM" id="SSF48239">
    <property type="entry name" value="Terpenoid cyclases/Protein prenyltransferases"/>
    <property type="match status" value="1"/>
</dbReference>
<dbReference type="EMBL" id="JABWDY010030586">
    <property type="protein sequence ID" value="KAF5185521.1"/>
    <property type="molecule type" value="Genomic_DNA"/>
</dbReference>
<dbReference type="InterPro" id="IPR044814">
    <property type="entry name" value="Terpene_cyclase_plant_C1"/>
</dbReference>